<comment type="similarity">
    <text evidence="3 14">Belongs to the tetraspanin (TM4SF) family.</text>
</comment>
<dbReference type="OrthoDB" id="10051815at2759"/>
<dbReference type="Gene3D" id="1.10.1450.10">
    <property type="entry name" value="Tetraspanin"/>
    <property type="match status" value="1"/>
</dbReference>
<evidence type="ECO:0000256" key="13">
    <source>
        <dbReference type="PIRSR" id="PIRSR002419-1"/>
    </source>
</evidence>
<accession>A0A8D2IRM7</accession>
<evidence type="ECO:0000256" key="14">
    <source>
        <dbReference type="RuleBase" id="RU361218"/>
    </source>
</evidence>
<evidence type="ECO:0000256" key="8">
    <source>
        <dbReference type="ARBA" id="ARBA00023136"/>
    </source>
</evidence>
<dbReference type="PRINTS" id="PR00259">
    <property type="entry name" value="TMFOUR"/>
</dbReference>
<keyword evidence="7 14" id="KW-1133">Transmembrane helix</keyword>
<feature type="transmembrane region" description="Helical" evidence="14">
    <location>
        <begin position="23"/>
        <end position="46"/>
    </location>
</feature>
<evidence type="ECO:0000256" key="12">
    <source>
        <dbReference type="ARBA" id="ARBA00065909"/>
    </source>
</evidence>
<protein>
    <recommendedName>
        <fullName evidence="14">Tetraspanin</fullName>
    </recommendedName>
</protein>
<reference evidence="15" key="1">
    <citation type="submission" date="2025-08" db="UniProtKB">
        <authorList>
            <consortium name="Ensembl"/>
        </authorList>
    </citation>
    <scope>IDENTIFICATION</scope>
</reference>
<keyword evidence="9 13" id="KW-1015">Disulfide bond</keyword>
<evidence type="ECO:0000256" key="9">
    <source>
        <dbReference type="ARBA" id="ARBA00023157"/>
    </source>
</evidence>
<dbReference type="SUPFAM" id="SSF48652">
    <property type="entry name" value="Tetraspanin"/>
    <property type="match status" value="1"/>
</dbReference>
<sequence length="294" mass="32921">MAGESEQVRYCARFSYLCLKFSLTIYSTVFWLLGAFVLGVGIYAEVERQKYKTLESAFLAPAIILILLGIVMFVVSFVGVLASLRDNLCLLQAFMYILGVCLLIELTGGVIALIFRNQTIDFLNNNIRRGIVNYYDDLDFKNIMDFVQKEFKCCGGEDFKDWSKNQYHDCSAPGPLACGVPYSCCVANKTAVINTMCGYKTINKERLSVQNIIYVRGCTNAVLIWFMDNYTIMAGILLGILLPQFLGVLLTLLYITRVEDIIAEHKSDEALLARGRQEADIEFTGAGCCMCYPG</sequence>
<organism evidence="15 16">
    <name type="scientific">Varanus komodoensis</name>
    <name type="common">Komodo dragon</name>
    <dbReference type="NCBI Taxonomy" id="61221"/>
    <lineage>
        <taxon>Eukaryota</taxon>
        <taxon>Metazoa</taxon>
        <taxon>Chordata</taxon>
        <taxon>Craniata</taxon>
        <taxon>Vertebrata</taxon>
        <taxon>Euteleostomi</taxon>
        <taxon>Lepidosauria</taxon>
        <taxon>Squamata</taxon>
        <taxon>Bifurcata</taxon>
        <taxon>Unidentata</taxon>
        <taxon>Episquamata</taxon>
        <taxon>Toxicofera</taxon>
        <taxon>Anguimorpha</taxon>
        <taxon>Paleoanguimorpha</taxon>
        <taxon>Varanoidea</taxon>
        <taxon>Varanidae</taxon>
        <taxon>Varanus</taxon>
    </lineage>
</organism>
<keyword evidence="6" id="KW-0967">Endosome</keyword>
<feature type="transmembrane region" description="Helical" evidence="14">
    <location>
        <begin position="232"/>
        <end position="255"/>
    </location>
</feature>
<keyword evidence="8 14" id="KW-0472">Membrane</keyword>
<proteinExistence type="inferred from homology"/>
<dbReference type="FunFam" id="1.10.1450.10:FF:000011">
    <property type="entry name" value="Tetraspanin"/>
    <property type="match status" value="1"/>
</dbReference>
<dbReference type="InterPro" id="IPR018499">
    <property type="entry name" value="Tetraspanin/Peripherin"/>
</dbReference>
<feature type="transmembrane region" description="Helical" evidence="14">
    <location>
        <begin position="93"/>
        <end position="115"/>
    </location>
</feature>
<reference evidence="15" key="2">
    <citation type="submission" date="2025-09" db="UniProtKB">
        <authorList>
            <consortium name="Ensembl"/>
        </authorList>
    </citation>
    <scope>IDENTIFICATION</scope>
</reference>
<evidence type="ECO:0000256" key="2">
    <source>
        <dbReference type="ARBA" id="ARBA00004651"/>
    </source>
</evidence>
<gene>
    <name evidence="15" type="primary">TSPAN15</name>
</gene>
<evidence type="ECO:0000256" key="10">
    <source>
        <dbReference type="ARBA" id="ARBA00023180"/>
    </source>
</evidence>
<dbReference type="CDD" id="cd03158">
    <property type="entry name" value="penumbra_like_LEL"/>
    <property type="match status" value="1"/>
</dbReference>
<dbReference type="GO" id="GO:0019899">
    <property type="term" value="F:enzyme binding"/>
    <property type="evidence" value="ECO:0007669"/>
    <property type="project" value="UniProtKB-ARBA"/>
</dbReference>
<dbReference type="PIRSF" id="PIRSF002419">
    <property type="entry name" value="Tetraspanin"/>
    <property type="match status" value="1"/>
</dbReference>
<dbReference type="KEGG" id="vko:123018411"/>
<dbReference type="Pfam" id="PF00335">
    <property type="entry name" value="Tetraspanin"/>
    <property type="match status" value="1"/>
</dbReference>
<dbReference type="PANTHER" id="PTHR19282">
    <property type="entry name" value="TETRASPANIN"/>
    <property type="match status" value="1"/>
</dbReference>
<evidence type="ECO:0000313" key="15">
    <source>
        <dbReference type="Ensembl" id="ENSVKKP00000003666.1"/>
    </source>
</evidence>
<dbReference type="Proteomes" id="UP000694545">
    <property type="component" value="Unplaced"/>
</dbReference>
<evidence type="ECO:0000256" key="11">
    <source>
        <dbReference type="ARBA" id="ARBA00056423"/>
    </source>
</evidence>
<feature type="transmembrane region" description="Helical" evidence="14">
    <location>
        <begin position="58"/>
        <end position="81"/>
    </location>
</feature>
<dbReference type="OMA" id="FAGAGCC"/>
<keyword evidence="10" id="KW-0325">Glycoprotein</keyword>
<dbReference type="GO" id="GO:0005886">
    <property type="term" value="C:plasma membrane"/>
    <property type="evidence" value="ECO:0007669"/>
    <property type="project" value="UniProtKB-SubCell"/>
</dbReference>
<dbReference type="GO" id="GO:0031902">
    <property type="term" value="C:late endosome membrane"/>
    <property type="evidence" value="ECO:0007669"/>
    <property type="project" value="UniProtKB-SubCell"/>
</dbReference>
<evidence type="ECO:0000313" key="16">
    <source>
        <dbReference type="Proteomes" id="UP000694545"/>
    </source>
</evidence>
<feature type="disulfide bond" evidence="13">
    <location>
        <begin position="154"/>
        <end position="170"/>
    </location>
</feature>
<name>A0A8D2IRM7_VARKO</name>
<dbReference type="InterPro" id="IPR000301">
    <property type="entry name" value="Tetraspanin_animals"/>
</dbReference>
<dbReference type="AlphaFoldDB" id="A0A8D2IRM7"/>
<evidence type="ECO:0000256" key="6">
    <source>
        <dbReference type="ARBA" id="ARBA00022753"/>
    </source>
</evidence>
<comment type="subcellular location">
    <subcellularLocation>
        <location evidence="2">Cell membrane</location>
        <topology evidence="2">Multi-pass membrane protein</topology>
    </subcellularLocation>
    <subcellularLocation>
        <location evidence="1">Late endosome membrane</location>
    </subcellularLocation>
    <subcellularLocation>
        <location evidence="14">Membrane</location>
        <topology evidence="14">Multi-pass membrane protein</topology>
    </subcellularLocation>
</comment>
<dbReference type="GO" id="GO:0051604">
    <property type="term" value="P:protein maturation"/>
    <property type="evidence" value="ECO:0007669"/>
    <property type="project" value="UniProtKB-ARBA"/>
</dbReference>
<evidence type="ECO:0000256" key="7">
    <source>
        <dbReference type="ARBA" id="ARBA00022989"/>
    </source>
</evidence>
<dbReference type="InterPro" id="IPR008952">
    <property type="entry name" value="Tetraspanin_EC2_sf"/>
</dbReference>
<dbReference type="RefSeq" id="XP_044276412.1">
    <property type="nucleotide sequence ID" value="XM_044420477.1"/>
</dbReference>
<dbReference type="GeneID" id="123018411"/>
<dbReference type="CTD" id="23555"/>
<comment type="function">
    <text evidence="11">Part of TspanC8 subgroup, composed of 6 members that interact with the transmembrane metalloprotease ADAM10. This interaction is required for ADAM10 exit from the endoplasmic reticulum and for enzymatic maturation and trafficking to the cell surface as well as substrate specificity. Different TspanC8/ADAM10 complexes have distinct substrates. Promotes ADAM10-mediated cleavage of CDH2. Negatively regulates ligand-induced Notch activity probably by regulating ADAM10 activity.</text>
</comment>
<keyword evidence="5 14" id="KW-0812">Transmembrane</keyword>
<evidence type="ECO:0000256" key="4">
    <source>
        <dbReference type="ARBA" id="ARBA00022475"/>
    </source>
</evidence>
<keyword evidence="16" id="KW-1185">Reference proteome</keyword>
<keyword evidence="4" id="KW-1003">Cell membrane</keyword>
<evidence type="ECO:0000256" key="1">
    <source>
        <dbReference type="ARBA" id="ARBA00004414"/>
    </source>
</evidence>
<evidence type="ECO:0000256" key="3">
    <source>
        <dbReference type="ARBA" id="ARBA00006840"/>
    </source>
</evidence>
<evidence type="ECO:0000256" key="5">
    <source>
        <dbReference type="ARBA" id="ARBA00022692"/>
    </source>
</evidence>
<dbReference type="Ensembl" id="ENSVKKT00000003764.1">
    <property type="protein sequence ID" value="ENSVKKP00000003666.1"/>
    <property type="gene ID" value="ENSVKKG00000002791.1"/>
</dbReference>
<comment type="subunit">
    <text evidence="12">Interacts with ADAM10; the interaction influences ADAM10 substrate specificity, endocytosis and turnover.</text>
</comment>
<dbReference type="PANTHER" id="PTHR19282:SF159">
    <property type="entry name" value="TETRASPANIN-15"/>
    <property type="match status" value="1"/>
</dbReference>